<keyword evidence="3" id="KW-1185">Reference proteome</keyword>
<reference evidence="3" key="1">
    <citation type="journal article" date="2019" name="Int. J. Syst. Evol. Microbiol.">
        <title>The Global Catalogue of Microorganisms (GCM) 10K type strain sequencing project: providing services to taxonomists for standard genome sequencing and annotation.</title>
        <authorList>
            <consortium name="The Broad Institute Genomics Platform"/>
            <consortium name="The Broad Institute Genome Sequencing Center for Infectious Disease"/>
            <person name="Wu L."/>
            <person name="Ma J."/>
        </authorList>
    </citation>
    <scope>NUCLEOTIDE SEQUENCE [LARGE SCALE GENOMIC DNA]</scope>
    <source>
        <strain evidence="3">NBRC 108894</strain>
    </source>
</reference>
<gene>
    <name evidence="2" type="ORF">GCM10025881_35100</name>
</gene>
<protein>
    <submittedName>
        <fullName evidence="2">Uncharacterized protein</fullName>
    </submittedName>
</protein>
<feature type="region of interest" description="Disordered" evidence="1">
    <location>
        <begin position="1"/>
        <end position="74"/>
    </location>
</feature>
<sequence>MSDTQSDADLAASQFDDAKRSIDSVEQSALPGAEPSDIDDRPALDVDPGDAGPVQEDDDLPEPDEHQGENDDDE</sequence>
<feature type="compositionally biased region" description="Basic and acidic residues" evidence="1">
    <location>
        <begin position="63"/>
        <end position="74"/>
    </location>
</feature>
<accession>A0ABQ6K7P8</accession>
<organism evidence="2 3">
    <name type="scientific">Pseudolysinimonas kribbensis</name>
    <dbReference type="NCBI Taxonomy" id="433641"/>
    <lineage>
        <taxon>Bacteria</taxon>
        <taxon>Bacillati</taxon>
        <taxon>Actinomycetota</taxon>
        <taxon>Actinomycetes</taxon>
        <taxon>Micrococcales</taxon>
        <taxon>Microbacteriaceae</taxon>
        <taxon>Pseudolysinimonas</taxon>
    </lineage>
</organism>
<proteinExistence type="predicted"/>
<evidence type="ECO:0000313" key="2">
    <source>
        <dbReference type="EMBL" id="GMA96686.1"/>
    </source>
</evidence>
<dbReference type="EMBL" id="BSVB01000001">
    <property type="protein sequence ID" value="GMA96686.1"/>
    <property type="molecule type" value="Genomic_DNA"/>
</dbReference>
<evidence type="ECO:0000313" key="3">
    <source>
        <dbReference type="Proteomes" id="UP001157034"/>
    </source>
</evidence>
<comment type="caution">
    <text evidence="2">The sequence shown here is derived from an EMBL/GenBank/DDBJ whole genome shotgun (WGS) entry which is preliminary data.</text>
</comment>
<evidence type="ECO:0000256" key="1">
    <source>
        <dbReference type="SAM" id="MobiDB-lite"/>
    </source>
</evidence>
<dbReference type="Proteomes" id="UP001157034">
    <property type="component" value="Unassembled WGS sequence"/>
</dbReference>
<name>A0ABQ6K7P8_9MICO</name>
<dbReference type="RefSeq" id="WP_284255213.1">
    <property type="nucleotide sequence ID" value="NZ_BAAAQO010000004.1"/>
</dbReference>